<name>A0A6C0F5T0_9ZZZZ</name>
<protein>
    <submittedName>
        <fullName evidence="1">Uncharacterized protein</fullName>
    </submittedName>
</protein>
<dbReference type="EMBL" id="MN739016">
    <property type="protein sequence ID" value="QHT35290.1"/>
    <property type="molecule type" value="Genomic_DNA"/>
</dbReference>
<dbReference type="AlphaFoldDB" id="A0A6C0F5T0"/>
<organism evidence="1">
    <name type="scientific">viral metagenome</name>
    <dbReference type="NCBI Taxonomy" id="1070528"/>
    <lineage>
        <taxon>unclassified sequences</taxon>
        <taxon>metagenomes</taxon>
        <taxon>organismal metagenomes</taxon>
    </lineage>
</organism>
<reference evidence="1" key="1">
    <citation type="journal article" date="2020" name="Nature">
        <title>Giant virus diversity and host interactions through global metagenomics.</title>
        <authorList>
            <person name="Schulz F."/>
            <person name="Roux S."/>
            <person name="Paez-Espino D."/>
            <person name="Jungbluth S."/>
            <person name="Walsh D.A."/>
            <person name="Denef V.J."/>
            <person name="McMahon K.D."/>
            <person name="Konstantinidis K.T."/>
            <person name="Eloe-Fadrosh E.A."/>
            <person name="Kyrpides N.C."/>
            <person name="Woyke T."/>
        </authorList>
    </citation>
    <scope>NUCLEOTIDE SEQUENCE</scope>
    <source>
        <strain evidence="1">GVMAG-M-3300009180-1</strain>
    </source>
</reference>
<sequence>MLSNGGHHLSIIRRSNINILDNIASGVNAARLLARSLVLSITREIRVIRLKAQSTILLNPLKCVVHQTAIATLVKSTIAEDIAIDQLLFGKRYQFAILDIIRTLESSSGRETPAASALTLVLDRRNAPSINPIHRRRNRNIQPLSRPKALGLLKFGRISKEHLVIGTIHSGELIVTKNVRVVINRIVCLNELVIVSPFIKHAQIRIAIRNMNLILI</sequence>
<evidence type="ECO:0000313" key="1">
    <source>
        <dbReference type="EMBL" id="QHT35290.1"/>
    </source>
</evidence>
<proteinExistence type="predicted"/>
<accession>A0A6C0F5T0</accession>